<accession>A0AA39HH62</accession>
<dbReference type="GO" id="GO:0051087">
    <property type="term" value="F:protein-folding chaperone binding"/>
    <property type="evidence" value="ECO:0007669"/>
    <property type="project" value="TreeGrafter"/>
</dbReference>
<reference evidence="11" key="1">
    <citation type="submission" date="2023-06" db="EMBL/GenBank/DDBJ databases">
        <title>Genomic analysis of the entomopathogenic nematode Steinernema hermaphroditum.</title>
        <authorList>
            <person name="Schwarz E.M."/>
            <person name="Heppert J.K."/>
            <person name="Baniya A."/>
            <person name="Schwartz H.T."/>
            <person name="Tan C.-H."/>
            <person name="Antoshechkin I."/>
            <person name="Sternberg P.W."/>
            <person name="Goodrich-Blair H."/>
            <person name="Dillman A.R."/>
        </authorList>
    </citation>
    <scope>NUCLEOTIDE SEQUENCE</scope>
    <source>
        <strain evidence="11">PS9179</strain>
        <tissue evidence="11">Whole animal</tissue>
    </source>
</reference>
<dbReference type="GO" id="GO:0006457">
    <property type="term" value="P:protein folding"/>
    <property type="evidence" value="ECO:0007669"/>
    <property type="project" value="TreeGrafter"/>
</dbReference>
<evidence type="ECO:0000256" key="1">
    <source>
        <dbReference type="ARBA" id="ARBA00004496"/>
    </source>
</evidence>
<keyword evidence="6" id="KW-0175">Coiled coil</keyword>
<evidence type="ECO:0000313" key="11">
    <source>
        <dbReference type="EMBL" id="KAK0405786.1"/>
    </source>
</evidence>
<dbReference type="InterPro" id="IPR013874">
    <property type="entry name" value="Cdc37_Hsp90-bd"/>
</dbReference>
<evidence type="ECO:0000256" key="3">
    <source>
        <dbReference type="ARBA" id="ARBA00022490"/>
    </source>
</evidence>
<evidence type="ECO:0000313" key="12">
    <source>
        <dbReference type="Proteomes" id="UP001175271"/>
    </source>
</evidence>
<dbReference type="AlphaFoldDB" id="A0AA39HH62"/>
<dbReference type="Pfam" id="PF03234">
    <property type="entry name" value="CDC37_N"/>
    <property type="match status" value="1"/>
</dbReference>
<keyword evidence="12" id="KW-1185">Reference proteome</keyword>
<dbReference type="SUPFAM" id="SSF101391">
    <property type="entry name" value="Hsp90 co-chaperone CDC37"/>
    <property type="match status" value="1"/>
</dbReference>
<feature type="domain" description="Cdc37 N-terminal" evidence="10">
    <location>
        <begin position="89"/>
        <end position="212"/>
    </location>
</feature>
<dbReference type="GO" id="GO:0019901">
    <property type="term" value="F:protein kinase binding"/>
    <property type="evidence" value="ECO:0007669"/>
    <property type="project" value="InterPro"/>
</dbReference>
<feature type="region of interest" description="Disordered" evidence="7">
    <location>
        <begin position="364"/>
        <end position="388"/>
    </location>
</feature>
<protein>
    <recommendedName>
        <fullName evidence="5">Hsp90 chaperone protein kinase-targeting subunit</fullName>
    </recommendedName>
</protein>
<evidence type="ECO:0000256" key="6">
    <source>
        <dbReference type="SAM" id="Coils"/>
    </source>
</evidence>
<proteinExistence type="inferred from homology"/>
<dbReference type="EMBL" id="JAUCMV010000004">
    <property type="protein sequence ID" value="KAK0405786.1"/>
    <property type="molecule type" value="Genomic_DNA"/>
</dbReference>
<dbReference type="GO" id="GO:0005737">
    <property type="term" value="C:cytoplasm"/>
    <property type="evidence" value="ECO:0007669"/>
    <property type="project" value="UniProtKB-SubCell"/>
</dbReference>
<dbReference type="Pfam" id="PF08564">
    <property type="entry name" value="CDC37_C"/>
    <property type="match status" value="1"/>
</dbReference>
<keyword evidence="3" id="KW-0963">Cytoplasm</keyword>
<feature type="compositionally biased region" description="Basic and acidic residues" evidence="7">
    <location>
        <begin position="364"/>
        <end position="378"/>
    </location>
</feature>
<dbReference type="Gene3D" id="1.20.58.610">
    <property type="entry name" value="Cdc37, Hsp90 binding domain"/>
    <property type="match status" value="1"/>
</dbReference>
<evidence type="ECO:0000259" key="8">
    <source>
        <dbReference type="SMART" id="SM01069"/>
    </source>
</evidence>
<dbReference type="Proteomes" id="UP001175271">
    <property type="component" value="Unassembled WGS sequence"/>
</dbReference>
<feature type="coiled-coil region" evidence="6">
    <location>
        <begin position="169"/>
        <end position="196"/>
    </location>
</feature>
<evidence type="ECO:0000256" key="5">
    <source>
        <dbReference type="ARBA" id="ARBA00031396"/>
    </source>
</evidence>
<evidence type="ECO:0000259" key="10">
    <source>
        <dbReference type="SMART" id="SM01071"/>
    </source>
</evidence>
<dbReference type="GO" id="GO:0050821">
    <property type="term" value="P:protein stabilization"/>
    <property type="evidence" value="ECO:0007669"/>
    <property type="project" value="TreeGrafter"/>
</dbReference>
<name>A0AA39HH62_9BILA</name>
<gene>
    <name evidence="11" type="ORF">QR680_018194</name>
</gene>
<feature type="domain" description="Cdc37 Hsp90 binding" evidence="9">
    <location>
        <begin position="215"/>
        <end position="372"/>
    </location>
</feature>
<dbReference type="GO" id="GO:0031072">
    <property type="term" value="F:heat shock protein binding"/>
    <property type="evidence" value="ECO:0007669"/>
    <property type="project" value="TreeGrafter"/>
</dbReference>
<dbReference type="GO" id="GO:0051082">
    <property type="term" value="F:unfolded protein binding"/>
    <property type="evidence" value="ECO:0007669"/>
    <property type="project" value="TreeGrafter"/>
</dbReference>
<comment type="similarity">
    <text evidence="2">Belongs to the CDC37 family.</text>
</comment>
<dbReference type="PANTHER" id="PTHR12800:SF4">
    <property type="entry name" value="HSP90 CO-CHAPERONE CDC37"/>
    <property type="match status" value="1"/>
</dbReference>
<dbReference type="Pfam" id="PF08565">
    <property type="entry name" value="CDC37_M"/>
    <property type="match status" value="1"/>
</dbReference>
<dbReference type="InterPro" id="IPR013873">
    <property type="entry name" value="Cdc37_C"/>
</dbReference>
<comment type="caution">
    <text evidence="11">The sequence shown here is derived from an EMBL/GenBank/DDBJ whole genome shotgun (WGS) entry which is preliminary data.</text>
</comment>
<dbReference type="InterPro" id="IPR004918">
    <property type="entry name" value="Cdc37"/>
</dbReference>
<comment type="subcellular location">
    <subcellularLocation>
        <location evidence="1">Cytoplasm</location>
    </subcellularLocation>
</comment>
<evidence type="ECO:0000256" key="4">
    <source>
        <dbReference type="ARBA" id="ARBA00023186"/>
    </source>
</evidence>
<dbReference type="SMART" id="SM01071">
    <property type="entry name" value="CDC37_N"/>
    <property type="match status" value="1"/>
</dbReference>
<dbReference type="SMART" id="SM01070">
    <property type="entry name" value="CDC37_M"/>
    <property type="match status" value="1"/>
</dbReference>
<dbReference type="PANTHER" id="PTHR12800">
    <property type="entry name" value="CDC37-RELATED"/>
    <property type="match status" value="1"/>
</dbReference>
<dbReference type="SMART" id="SM01069">
    <property type="entry name" value="CDC37_C"/>
    <property type="match status" value="1"/>
</dbReference>
<dbReference type="Gene3D" id="6.10.140.250">
    <property type="match status" value="1"/>
</dbReference>
<dbReference type="InterPro" id="IPR013855">
    <property type="entry name" value="Cdc37_N_dom"/>
</dbReference>
<organism evidence="11 12">
    <name type="scientific">Steinernema hermaphroditum</name>
    <dbReference type="NCBI Taxonomy" id="289476"/>
    <lineage>
        <taxon>Eukaryota</taxon>
        <taxon>Metazoa</taxon>
        <taxon>Ecdysozoa</taxon>
        <taxon>Nematoda</taxon>
        <taxon>Chromadorea</taxon>
        <taxon>Rhabditida</taxon>
        <taxon>Tylenchina</taxon>
        <taxon>Panagrolaimomorpha</taxon>
        <taxon>Strongyloidoidea</taxon>
        <taxon>Steinernematidae</taxon>
        <taxon>Steinernema</taxon>
    </lineage>
</organism>
<evidence type="ECO:0000256" key="2">
    <source>
        <dbReference type="ARBA" id="ARBA00006222"/>
    </source>
</evidence>
<keyword evidence="4" id="KW-0143">Chaperone</keyword>
<feature type="domain" description="Cdc37 C-terminal" evidence="8">
    <location>
        <begin position="378"/>
        <end position="451"/>
    </location>
</feature>
<sequence length="558" mass="65318">MPDFQESPIRALRSRGIVRFDVGVDCIKRSTTLDEFIDCFYRSFNDQELSHSDIKYILQKIIDPVFQATVNNPTSSNIEQTAYFNSKMPIDYSKWKAIEVSDDEDDTHPNIDTPSLFRWRHQARLERMAERKQEKESIEQGKKKAQTSLGEIESMLADTNLGTKERISLELKKQDMKKQEEEWLKKEQEIADKERLEPWNVDTIGQEKFSQSRINKIGEKKPETSKMSEEEESKRMADYFKKHEAELKSYGVLHGFEASKKFLIERPYLCSEFAASFLTIECLNLAIEDKGEEAGNMAEQCIIIQYLLEMARSINALATNTNVINTFFKKIGLADPSYMKMFHDEVAAFKDRIMKRAVQKRQEYYAQREEKDRQERIKNSPGGVDPQEVYDALPTEMRDAFDSREISKLQEVANTMDREVFSYHLQRCIDSGLWIPDVKAAQESETEAESEARLQVASPMFAERKVLRRTVHNSYFVFEPLSSRNRNRKIEEEECENILRDMMAKVHFGEEELNDKIFNATVMESRTSIKEQKVDICLLISNMSRNEWKQLYDVLRRR</sequence>
<dbReference type="FunFam" id="1.20.58.610:FF:000001">
    <property type="entry name" value="Hsp90 co-chaperone Cdc37-like 1"/>
    <property type="match status" value="1"/>
</dbReference>
<evidence type="ECO:0000259" key="9">
    <source>
        <dbReference type="SMART" id="SM01070"/>
    </source>
</evidence>
<dbReference type="InterPro" id="IPR038189">
    <property type="entry name" value="Cdc37_Hsp90-bd_sf"/>
</dbReference>
<evidence type="ECO:0000256" key="7">
    <source>
        <dbReference type="SAM" id="MobiDB-lite"/>
    </source>
</evidence>